<name>A0A2W7N7I0_9RHOB</name>
<keyword evidence="2" id="KW-1185">Reference proteome</keyword>
<dbReference type="RefSeq" id="WP_111537432.1">
    <property type="nucleotide sequence ID" value="NZ_QKZL01000008.1"/>
</dbReference>
<dbReference type="Proteomes" id="UP000248916">
    <property type="component" value="Unassembled WGS sequence"/>
</dbReference>
<dbReference type="EMBL" id="QKZL01000008">
    <property type="protein sequence ID" value="PZX16020.1"/>
    <property type="molecule type" value="Genomic_DNA"/>
</dbReference>
<organism evidence="1 2">
    <name type="scientific">Palleronia aestuarii</name>
    <dbReference type="NCBI Taxonomy" id="568105"/>
    <lineage>
        <taxon>Bacteria</taxon>
        <taxon>Pseudomonadati</taxon>
        <taxon>Pseudomonadota</taxon>
        <taxon>Alphaproteobacteria</taxon>
        <taxon>Rhodobacterales</taxon>
        <taxon>Roseobacteraceae</taxon>
        <taxon>Palleronia</taxon>
    </lineage>
</organism>
<proteinExistence type="predicted"/>
<evidence type="ECO:0000313" key="2">
    <source>
        <dbReference type="Proteomes" id="UP000248916"/>
    </source>
</evidence>
<protein>
    <submittedName>
        <fullName evidence="1">AsmA-like protein</fullName>
    </submittedName>
</protein>
<gene>
    <name evidence="1" type="ORF">LX81_02292</name>
</gene>
<accession>A0A2W7N7I0</accession>
<comment type="caution">
    <text evidence="1">The sequence shown here is derived from an EMBL/GenBank/DDBJ whole genome shotgun (WGS) entry which is preliminary data.</text>
</comment>
<sequence>MSGNPDNRTRKGRRRQHLRRIHRRSWGIASALLFSLLLCIAVLAVTERRIALPETLTDRIEARVDEALAPVAVSMGRISVGLDRHILPRLWLENVAIRTAEGLPLLEVREIGAAFDPAAAIRGRVAPRDLAGEGVTLSLRRDAEGAFELPFALEGGPRDGGLGALLDTVDAAMEAAPFDRLEAVRIDGGTVTLEDARAAQVLQAVDTRIALARTPEGTRLTLAADLFEGNDTASRVDLALATRRADSGATLSARLDDVTAESIAAQAPVLGFLSVLDAPLSGRLAAHLDAQGALADLSGSLEIGAGAIQPRRATRPIPFESARAALDYDAATARLTFAEISARSSLGALRLSGHADLGDFGDTGVPASLVGQFAIEDVAIEAPDLFENAVRAQDGSLDMRLRLDPFEVEIGELVLPDPEGRRERHLRASGRISASAEGWRVGVDLATERLSVERLRALWPLPVAPGPRRWVAENLKEGRIDGPRLALRFVPGDEKPRLSASFAFAETRARILRTLPPLTGMAGFGSIGENRFAVALDAGVVTMPGRAPLDLAGTTMTIPDTRIKPSPARFDLRTTGSLPALLAVLDADPFKLLNRVGRDPDLGTGEVTLRTDLELPLKPGLTPDDIAVSARGTVRDLASDTVVAGRELRAEEMAITADLDLIRAEGAATLDGVAFDGSWQQVLRGDDRGQGSVEGRVALSPEGLARFGVALPDGYVSGSGEGDLSLDLAPDVPPRLTLTTDLRGVALRIAAVDWSKAAATPASLTVGGTLGAVPDIDTLRLEAPGLSAQGRVELGPGPRFEALALDRVVLGSWLDAGVTISARGRGAAPAITVRGGEIDIRTARLGAGGGSAGGGTRGPVALRLDRLVVTDTVALSNFAVDLAPGRTLAGRFEGRVNGGQTVTGRIEGGPRGATISLGSGNAGALLRDAGLVRRVEGGALALTLTPTGDRGSYDGRLRVSNTRLRDAPAIAEILSAASVVGLVEQLQGQGIVFDEVEADFRLTPSRITLYNSSATGASMGISMDGVYDPVARTMDMQGVLSPLYVVNRIGSLFTRRGEGLFGVTFTLRGPVAQPAVGVNPLSLLTPGAFRDIFRRDPPRRPAR</sequence>
<dbReference type="OrthoDB" id="7161641at2"/>
<evidence type="ECO:0000313" key="1">
    <source>
        <dbReference type="EMBL" id="PZX16020.1"/>
    </source>
</evidence>
<reference evidence="1 2" key="1">
    <citation type="submission" date="2018-06" db="EMBL/GenBank/DDBJ databases">
        <title>Genomic Encyclopedia of Archaeal and Bacterial Type Strains, Phase II (KMG-II): from individual species to whole genera.</title>
        <authorList>
            <person name="Goeker M."/>
        </authorList>
    </citation>
    <scope>NUCLEOTIDE SEQUENCE [LARGE SCALE GENOMIC DNA]</scope>
    <source>
        <strain evidence="1 2">DSM 22009</strain>
    </source>
</reference>
<dbReference type="AlphaFoldDB" id="A0A2W7N7I0"/>